<dbReference type="SMART" id="SM00382">
    <property type="entry name" value="AAA"/>
    <property type="match status" value="1"/>
</dbReference>
<accession>A0A081N6H3</accession>
<dbReference type="eggNOG" id="COG0606">
    <property type="taxonomic scope" value="Bacteria"/>
</dbReference>
<evidence type="ECO:0000313" key="4">
    <source>
        <dbReference type="EMBL" id="KEQ14046.1"/>
    </source>
</evidence>
<evidence type="ECO:0000313" key="5">
    <source>
        <dbReference type="Proteomes" id="UP000028073"/>
    </source>
</evidence>
<keyword evidence="4" id="KW-0645">Protease</keyword>
<dbReference type="STRING" id="1137799.GZ78_25750"/>
<proteinExistence type="inferred from homology"/>
<dbReference type="Proteomes" id="UP000028073">
    <property type="component" value="Unassembled WGS sequence"/>
</dbReference>
<gene>
    <name evidence="4" type="ORF">GZ78_25750</name>
</gene>
<dbReference type="GO" id="GO:0006508">
    <property type="term" value="P:proteolysis"/>
    <property type="evidence" value="ECO:0007669"/>
    <property type="project" value="UniProtKB-KW"/>
</dbReference>
<dbReference type="InterPro" id="IPR045006">
    <property type="entry name" value="CHLI-like"/>
</dbReference>
<dbReference type="EMBL" id="JOKH01000008">
    <property type="protein sequence ID" value="KEQ14046.1"/>
    <property type="molecule type" value="Genomic_DNA"/>
</dbReference>
<dbReference type="GO" id="GO:0008233">
    <property type="term" value="F:peptidase activity"/>
    <property type="evidence" value="ECO:0007669"/>
    <property type="project" value="UniProtKB-KW"/>
</dbReference>
<dbReference type="Gene3D" id="3.40.50.300">
    <property type="entry name" value="P-loop containing nucleotide triphosphate hydrolases"/>
    <property type="match status" value="1"/>
</dbReference>
<dbReference type="InterPro" id="IPR014721">
    <property type="entry name" value="Ribsml_uS5_D2-typ_fold_subgr"/>
</dbReference>
<feature type="region of interest" description="Disordered" evidence="2">
    <location>
        <begin position="417"/>
        <end position="436"/>
    </location>
</feature>
<dbReference type="SUPFAM" id="SSF52540">
    <property type="entry name" value="P-loop containing nucleoside triphosphate hydrolases"/>
    <property type="match status" value="1"/>
</dbReference>
<dbReference type="CDD" id="cd00009">
    <property type="entry name" value="AAA"/>
    <property type="match status" value="1"/>
</dbReference>
<evidence type="ECO:0000259" key="3">
    <source>
        <dbReference type="SMART" id="SM00382"/>
    </source>
</evidence>
<protein>
    <submittedName>
        <fullName evidence="4">ATP-dependent protease</fullName>
    </submittedName>
</protein>
<dbReference type="NCBIfam" id="NF007365">
    <property type="entry name" value="PRK09862.1"/>
    <property type="match status" value="1"/>
</dbReference>
<dbReference type="InterPro" id="IPR004482">
    <property type="entry name" value="Mg_chelat-rel"/>
</dbReference>
<comment type="caution">
    <text evidence="4">The sequence shown here is derived from an EMBL/GenBank/DDBJ whole genome shotgun (WGS) entry which is preliminary data.</text>
</comment>
<evidence type="ECO:0000256" key="1">
    <source>
        <dbReference type="ARBA" id="ARBA00006354"/>
    </source>
</evidence>
<dbReference type="GO" id="GO:0005524">
    <property type="term" value="F:ATP binding"/>
    <property type="evidence" value="ECO:0007669"/>
    <property type="project" value="InterPro"/>
</dbReference>
<evidence type="ECO:0000256" key="2">
    <source>
        <dbReference type="SAM" id="MobiDB-lite"/>
    </source>
</evidence>
<comment type="similarity">
    <text evidence="1">Belongs to the Mg-chelatase subunits D/I family. ComM subfamily.</text>
</comment>
<dbReference type="InterPro" id="IPR027417">
    <property type="entry name" value="P-loop_NTPase"/>
</dbReference>
<dbReference type="InterPro" id="IPR000523">
    <property type="entry name" value="Mg_chelatse_chII-like_cat_dom"/>
</dbReference>
<dbReference type="NCBIfam" id="TIGR00368">
    <property type="entry name" value="YifB family Mg chelatase-like AAA ATPase"/>
    <property type="match status" value="1"/>
</dbReference>
<dbReference type="Gene3D" id="3.30.230.10">
    <property type="match status" value="1"/>
</dbReference>
<dbReference type="OrthoDB" id="9813147at2"/>
<dbReference type="Pfam" id="PF01078">
    <property type="entry name" value="Mg_chelatase"/>
    <property type="match status" value="1"/>
</dbReference>
<dbReference type="InterPro" id="IPR025158">
    <property type="entry name" value="Mg_chelat-rel_C"/>
</dbReference>
<dbReference type="SUPFAM" id="SSF54211">
    <property type="entry name" value="Ribosomal protein S5 domain 2-like"/>
    <property type="match status" value="1"/>
</dbReference>
<feature type="domain" description="AAA+ ATPase" evidence="3">
    <location>
        <begin position="210"/>
        <end position="392"/>
    </location>
</feature>
<keyword evidence="4" id="KW-0378">Hydrolase</keyword>
<dbReference type="InterPro" id="IPR003593">
    <property type="entry name" value="AAA+_ATPase"/>
</dbReference>
<organism evidence="4 5">
    <name type="scientific">Endozoicomonas numazuensis</name>
    <dbReference type="NCBI Taxonomy" id="1137799"/>
    <lineage>
        <taxon>Bacteria</taxon>
        <taxon>Pseudomonadati</taxon>
        <taxon>Pseudomonadota</taxon>
        <taxon>Gammaproteobacteria</taxon>
        <taxon>Oceanospirillales</taxon>
        <taxon>Endozoicomonadaceae</taxon>
        <taxon>Endozoicomonas</taxon>
    </lineage>
</organism>
<dbReference type="InterPro" id="IPR020568">
    <property type="entry name" value="Ribosomal_Su5_D2-typ_SF"/>
</dbReference>
<dbReference type="PANTHER" id="PTHR32039">
    <property type="entry name" value="MAGNESIUM-CHELATASE SUBUNIT CHLI"/>
    <property type="match status" value="1"/>
</dbReference>
<sequence>MSRLAVVQTRAKTGLNAPAVSVEVHLSAGLPALNMVGLPEAAVRESKDRVRSAILNSGFEFPVSRITVNLAPADLPKEGGRFDLPIALGILAASGQLKPESLAGYEFLGELALSGELRPITGSLPASIACSQAAHTLILPEMNAETAALCPDAKVLGARDLLRVCSHLTQNETLSEVVCSKNESPATYPDLLDVKGQQQAKRGLMTAAAGGHHLIFYGPPGTGKTMLASRLPGILPEMDDHEALEVAAIHTLSSYSQSPSWKQRPFRNPHHTASAVALVGGGSQPRPGEISYAHNGVLFLDELPEFQKVALEVLREPLETGEVVISRSKGQASFPAGFQLIAAMNPCPCGYLGDPQKACQCSAEQVRRYKRKLSGPLLDRIDLQIEVASQKTERLFKSEPEDAQFSSKNIRNQVIKARHRQQQRQGKPNARLSPSEMNEFCPLDKQAQAFMTRLCDKLGYSARAVHRILRVARTLADLDEEQDIQQKHLAEAVHYRKLDREPG</sequence>
<keyword evidence="5" id="KW-1185">Reference proteome</keyword>
<dbReference type="RefSeq" id="WP_034842112.1">
    <property type="nucleotide sequence ID" value="NZ_JOKH01000008.1"/>
</dbReference>
<dbReference type="PANTHER" id="PTHR32039:SF7">
    <property type="entry name" value="COMPETENCE PROTEIN COMM"/>
    <property type="match status" value="1"/>
</dbReference>
<reference evidence="4 5" key="1">
    <citation type="submission" date="2014-06" db="EMBL/GenBank/DDBJ databases">
        <title>Whole Genome Sequences of Three Symbiotic Endozoicomonas Bacteria.</title>
        <authorList>
            <person name="Neave M.J."/>
            <person name="Apprill A."/>
            <person name="Voolstra C.R."/>
        </authorList>
    </citation>
    <scope>NUCLEOTIDE SEQUENCE [LARGE SCALE GENOMIC DNA]</scope>
    <source>
        <strain evidence="4 5">DSM 25634</strain>
    </source>
</reference>
<dbReference type="Pfam" id="PF13541">
    <property type="entry name" value="ChlI"/>
    <property type="match status" value="1"/>
</dbReference>
<dbReference type="AlphaFoldDB" id="A0A081N6H3"/>
<name>A0A081N6H3_9GAMM</name>
<dbReference type="Pfam" id="PF13335">
    <property type="entry name" value="Mg_chelatase_C"/>
    <property type="match status" value="1"/>
</dbReference>